<reference evidence="8" key="2">
    <citation type="submission" date="2025-09" db="UniProtKB">
        <authorList>
            <consortium name="Ensembl"/>
        </authorList>
    </citation>
    <scope>IDENTIFICATION</scope>
</reference>
<dbReference type="InterPro" id="IPR013783">
    <property type="entry name" value="Ig-like_fold"/>
</dbReference>
<dbReference type="GO" id="GO:0016020">
    <property type="term" value="C:membrane"/>
    <property type="evidence" value="ECO:0007669"/>
    <property type="project" value="UniProtKB-SubCell"/>
</dbReference>
<evidence type="ECO:0000256" key="5">
    <source>
        <dbReference type="ARBA" id="ARBA00023180"/>
    </source>
</evidence>
<accession>A0A8C3IC60</accession>
<evidence type="ECO:0000259" key="7">
    <source>
        <dbReference type="PROSITE" id="PS50835"/>
    </source>
</evidence>
<dbReference type="FunFam" id="2.60.40.10:FF:000142">
    <property type="entry name" value="V-set domain-containing T-cell activation inhibitor 1"/>
    <property type="match status" value="1"/>
</dbReference>
<evidence type="ECO:0000256" key="2">
    <source>
        <dbReference type="ARBA" id="ARBA00022729"/>
    </source>
</evidence>
<keyword evidence="3" id="KW-0472">Membrane</keyword>
<dbReference type="GO" id="GO:0050863">
    <property type="term" value="P:regulation of T cell activation"/>
    <property type="evidence" value="ECO:0007669"/>
    <property type="project" value="UniProtKB-ARBA"/>
</dbReference>
<evidence type="ECO:0000256" key="6">
    <source>
        <dbReference type="ARBA" id="ARBA00023319"/>
    </source>
</evidence>
<evidence type="ECO:0000313" key="9">
    <source>
        <dbReference type="Proteomes" id="UP000694380"/>
    </source>
</evidence>
<keyword evidence="2" id="KW-0732">Signal</keyword>
<dbReference type="InterPro" id="IPR036179">
    <property type="entry name" value="Ig-like_dom_sf"/>
</dbReference>
<protein>
    <recommendedName>
        <fullName evidence="7">Ig-like domain-containing protein</fullName>
    </recommendedName>
</protein>
<proteinExistence type="predicted"/>
<reference evidence="8" key="1">
    <citation type="submission" date="2025-08" db="UniProtKB">
        <authorList>
            <consortium name="Ensembl"/>
        </authorList>
    </citation>
    <scope>IDENTIFICATION</scope>
</reference>
<dbReference type="InterPro" id="IPR003599">
    <property type="entry name" value="Ig_sub"/>
</dbReference>
<keyword evidence="5" id="KW-0325">Glycoprotein</keyword>
<dbReference type="Pfam" id="PF07686">
    <property type="entry name" value="V-set"/>
    <property type="match status" value="1"/>
</dbReference>
<dbReference type="AlphaFoldDB" id="A0A8C3IC60"/>
<evidence type="ECO:0000256" key="3">
    <source>
        <dbReference type="ARBA" id="ARBA00023136"/>
    </source>
</evidence>
<comment type="subcellular location">
    <subcellularLocation>
        <location evidence="1">Membrane</location>
    </subcellularLocation>
</comment>
<organism evidence="8 9">
    <name type="scientific">Chrysemys picta bellii</name>
    <name type="common">Western painted turtle</name>
    <name type="synonym">Emys bellii</name>
    <dbReference type="NCBI Taxonomy" id="8478"/>
    <lineage>
        <taxon>Eukaryota</taxon>
        <taxon>Metazoa</taxon>
        <taxon>Chordata</taxon>
        <taxon>Craniata</taxon>
        <taxon>Vertebrata</taxon>
        <taxon>Euteleostomi</taxon>
        <taxon>Archelosauria</taxon>
        <taxon>Testudinata</taxon>
        <taxon>Testudines</taxon>
        <taxon>Cryptodira</taxon>
        <taxon>Durocryptodira</taxon>
        <taxon>Testudinoidea</taxon>
        <taxon>Emydidae</taxon>
        <taxon>Chrysemys</taxon>
    </lineage>
</organism>
<feature type="domain" description="Ig-like" evidence="7">
    <location>
        <begin position="29"/>
        <end position="129"/>
    </location>
</feature>
<dbReference type="SMART" id="SM00408">
    <property type="entry name" value="IGc2"/>
    <property type="match status" value="1"/>
</dbReference>
<dbReference type="OMA" id="QEFIMEG"/>
<dbReference type="PANTHER" id="PTHR24100">
    <property type="entry name" value="BUTYROPHILIN"/>
    <property type="match status" value="1"/>
</dbReference>
<evidence type="ECO:0000313" key="8">
    <source>
        <dbReference type="Ensembl" id="ENSCPBP00000031688.1"/>
    </source>
</evidence>
<dbReference type="PROSITE" id="PS50835">
    <property type="entry name" value="IG_LIKE"/>
    <property type="match status" value="1"/>
</dbReference>
<dbReference type="InterPro" id="IPR007110">
    <property type="entry name" value="Ig-like_dom"/>
</dbReference>
<dbReference type="GeneTree" id="ENSGT00950000186194"/>
<dbReference type="Ensembl" id="ENSCPBT00000037288.1">
    <property type="protein sequence ID" value="ENSCPBP00000031688.1"/>
    <property type="gene ID" value="ENSCPBG00000022252.1"/>
</dbReference>
<dbReference type="InterPro" id="IPR050504">
    <property type="entry name" value="IgSF_BTN/MOG"/>
</dbReference>
<dbReference type="InterPro" id="IPR003598">
    <property type="entry name" value="Ig_sub2"/>
</dbReference>
<dbReference type="InterPro" id="IPR013106">
    <property type="entry name" value="Ig_V-set"/>
</dbReference>
<dbReference type="GO" id="GO:1903037">
    <property type="term" value="P:regulation of leukocyte cell-cell adhesion"/>
    <property type="evidence" value="ECO:0007669"/>
    <property type="project" value="UniProtKB-ARBA"/>
</dbReference>
<sequence>CHAWTAVVLESHGLSFEVNSSPTVTGIVGQDVVLPCHISTRTQPNNMEVQWKKIIQAHIETVYEYRAETGQDVPGPNYRSRTVLLKDGFTSGNVSLKLKNVRPADGGTYSCIVKSNEWSADIIITNQLSQLSHSGTY</sequence>
<name>A0A8C3IC60_CHRPI</name>
<dbReference type="SMART" id="SM00409">
    <property type="entry name" value="IG"/>
    <property type="match status" value="1"/>
</dbReference>
<dbReference type="SUPFAM" id="SSF48726">
    <property type="entry name" value="Immunoglobulin"/>
    <property type="match status" value="1"/>
</dbReference>
<keyword evidence="6" id="KW-0393">Immunoglobulin domain</keyword>
<evidence type="ECO:0000256" key="1">
    <source>
        <dbReference type="ARBA" id="ARBA00004370"/>
    </source>
</evidence>
<evidence type="ECO:0000256" key="4">
    <source>
        <dbReference type="ARBA" id="ARBA00023157"/>
    </source>
</evidence>
<dbReference type="Gene3D" id="2.60.40.10">
    <property type="entry name" value="Immunoglobulins"/>
    <property type="match status" value="1"/>
</dbReference>
<dbReference type="SMART" id="SM00406">
    <property type="entry name" value="IGv"/>
    <property type="match status" value="1"/>
</dbReference>
<dbReference type="Proteomes" id="UP000694380">
    <property type="component" value="Unplaced"/>
</dbReference>
<keyword evidence="4" id="KW-1015">Disulfide bond</keyword>
<keyword evidence="9" id="KW-1185">Reference proteome</keyword>